<evidence type="ECO:0000313" key="3">
    <source>
        <dbReference type="Proteomes" id="UP000701801"/>
    </source>
</evidence>
<dbReference type="PANTHER" id="PTHR42047:SF1">
    <property type="entry name" value="PROTEIN, PUTATIVE (AFU_ORTHOLOGUE AFUA_6G03560)-RELATED"/>
    <property type="match status" value="1"/>
</dbReference>
<dbReference type="InterPro" id="IPR052820">
    <property type="entry name" value="PhiA_domain"/>
</dbReference>
<reference evidence="2" key="1">
    <citation type="submission" date="2021-07" db="EMBL/GenBank/DDBJ databases">
        <authorList>
            <person name="Durling M."/>
        </authorList>
    </citation>
    <scope>NUCLEOTIDE SEQUENCE</scope>
</reference>
<feature type="signal peptide" evidence="1">
    <location>
        <begin position="1"/>
        <end position="18"/>
    </location>
</feature>
<gene>
    <name evidence="2" type="ORF">HYALB_00008851</name>
</gene>
<dbReference type="PANTHER" id="PTHR42047">
    <property type="entry name" value="PROTEIN, PUTATIVE (AFU_ORTHOLOGUE AFUA_6G03560)-RELATED"/>
    <property type="match status" value="1"/>
</dbReference>
<dbReference type="EMBL" id="CAJVRM010000197">
    <property type="protein sequence ID" value="CAG8976940.1"/>
    <property type="molecule type" value="Genomic_DNA"/>
</dbReference>
<comment type="caution">
    <text evidence="2">The sequence shown here is derived from an EMBL/GenBank/DDBJ whole genome shotgun (WGS) entry which is preliminary data.</text>
</comment>
<accession>A0A9N9LK80</accession>
<dbReference type="Proteomes" id="UP000701801">
    <property type="component" value="Unassembled WGS sequence"/>
</dbReference>
<dbReference type="OrthoDB" id="5430620at2759"/>
<organism evidence="2 3">
    <name type="scientific">Hymenoscyphus albidus</name>
    <dbReference type="NCBI Taxonomy" id="595503"/>
    <lineage>
        <taxon>Eukaryota</taxon>
        <taxon>Fungi</taxon>
        <taxon>Dikarya</taxon>
        <taxon>Ascomycota</taxon>
        <taxon>Pezizomycotina</taxon>
        <taxon>Leotiomycetes</taxon>
        <taxon>Helotiales</taxon>
        <taxon>Helotiaceae</taxon>
        <taxon>Hymenoscyphus</taxon>
    </lineage>
</organism>
<evidence type="ECO:0008006" key="4">
    <source>
        <dbReference type="Google" id="ProtNLM"/>
    </source>
</evidence>
<feature type="chain" id="PRO_5040497590" description="Cell wall protein PhiA" evidence="1">
    <location>
        <begin position="19"/>
        <end position="210"/>
    </location>
</feature>
<evidence type="ECO:0000256" key="1">
    <source>
        <dbReference type="SAM" id="SignalP"/>
    </source>
</evidence>
<keyword evidence="1" id="KW-0732">Signal</keyword>
<name>A0A9N9LK80_9HELO</name>
<evidence type="ECO:0000313" key="2">
    <source>
        <dbReference type="EMBL" id="CAG8976940.1"/>
    </source>
</evidence>
<protein>
    <recommendedName>
        <fullName evidence="4">Cell wall protein PhiA</fullName>
    </recommendedName>
</protein>
<proteinExistence type="predicted"/>
<sequence length="210" mass="21912">MPSKLLATFVALFAIASAAPQALPTPTVIALPPTFPLPTSDWVTQIQPTVKLAGSPLHGKLINAAEGSFFIGKEPTTTCIDTAPCATFSYKTTIAFSQNNGWGNLSVAAPGGQFVYVLPTGEFEYTAPGAPAPTGAFNKGFLRAENFPPTGAIYASISFRGGGWLACPTGEEDVYRVFAAAFATASGCTAFEMHADEISDRSPQAYAFSA</sequence>
<keyword evidence="3" id="KW-1185">Reference proteome</keyword>
<dbReference type="AlphaFoldDB" id="A0A9N9LK80"/>